<dbReference type="EMBL" id="REGN01007975">
    <property type="protein sequence ID" value="RNA04764.1"/>
    <property type="molecule type" value="Genomic_DNA"/>
</dbReference>
<dbReference type="AlphaFoldDB" id="A0A3M7Q0L8"/>
<sequence>MSSSISNSRFFTRNLYYPIDKQKAIQKKISGPRSFNLINKNADITLSNISNCSKFRFKSK</sequence>
<accession>A0A3M7Q0L8</accession>
<keyword evidence="2" id="KW-1185">Reference proteome</keyword>
<protein>
    <submittedName>
        <fullName evidence="1">Uncharacterized protein</fullName>
    </submittedName>
</protein>
<organism evidence="1 2">
    <name type="scientific">Brachionus plicatilis</name>
    <name type="common">Marine rotifer</name>
    <name type="synonym">Brachionus muelleri</name>
    <dbReference type="NCBI Taxonomy" id="10195"/>
    <lineage>
        <taxon>Eukaryota</taxon>
        <taxon>Metazoa</taxon>
        <taxon>Spiralia</taxon>
        <taxon>Gnathifera</taxon>
        <taxon>Rotifera</taxon>
        <taxon>Eurotatoria</taxon>
        <taxon>Monogononta</taxon>
        <taxon>Pseudotrocha</taxon>
        <taxon>Ploima</taxon>
        <taxon>Brachionidae</taxon>
        <taxon>Brachionus</taxon>
    </lineage>
</organism>
<gene>
    <name evidence="1" type="ORF">BpHYR1_019357</name>
</gene>
<proteinExistence type="predicted"/>
<reference evidence="1 2" key="1">
    <citation type="journal article" date="2018" name="Sci. Rep.">
        <title>Genomic signatures of local adaptation to the degree of environmental predictability in rotifers.</title>
        <authorList>
            <person name="Franch-Gras L."/>
            <person name="Hahn C."/>
            <person name="Garcia-Roger E.M."/>
            <person name="Carmona M.J."/>
            <person name="Serra M."/>
            <person name="Gomez A."/>
        </authorList>
    </citation>
    <scope>NUCLEOTIDE SEQUENCE [LARGE SCALE GENOMIC DNA]</scope>
    <source>
        <strain evidence="1">HYR1</strain>
    </source>
</reference>
<name>A0A3M7Q0L8_BRAPC</name>
<dbReference type="Proteomes" id="UP000276133">
    <property type="component" value="Unassembled WGS sequence"/>
</dbReference>
<comment type="caution">
    <text evidence="1">The sequence shown here is derived from an EMBL/GenBank/DDBJ whole genome shotgun (WGS) entry which is preliminary data.</text>
</comment>
<evidence type="ECO:0000313" key="2">
    <source>
        <dbReference type="Proteomes" id="UP000276133"/>
    </source>
</evidence>
<evidence type="ECO:0000313" key="1">
    <source>
        <dbReference type="EMBL" id="RNA04764.1"/>
    </source>
</evidence>